<name>A0A5C1AFU3_9BACT</name>
<proteinExistence type="predicted"/>
<organism evidence="2 3">
    <name type="scientific">Limnoglobus roseus</name>
    <dbReference type="NCBI Taxonomy" id="2598579"/>
    <lineage>
        <taxon>Bacteria</taxon>
        <taxon>Pseudomonadati</taxon>
        <taxon>Planctomycetota</taxon>
        <taxon>Planctomycetia</taxon>
        <taxon>Gemmatales</taxon>
        <taxon>Gemmataceae</taxon>
        <taxon>Limnoglobus</taxon>
    </lineage>
</organism>
<sequence length="137" mass="15056">MTPTNESPLFARLNVWRTRPVSVPEAADTIDADLGPAERTALRDCPFKFLSQFDYTLGVVIRNRLGLWNDGRVIDADDQPVACPDTAAQLVIEELWFRGRQQQIVTNPAGRKASAVAAMRSTLGTGLHVTRPVGARL</sequence>
<accession>A0A5C1AFU3</accession>
<feature type="domain" description="DUF6794" evidence="1">
    <location>
        <begin position="20"/>
        <end position="96"/>
    </location>
</feature>
<dbReference type="Proteomes" id="UP000324974">
    <property type="component" value="Chromosome"/>
</dbReference>
<dbReference type="AlphaFoldDB" id="A0A5C1AFU3"/>
<dbReference type="InterPro" id="IPR046744">
    <property type="entry name" value="DUF6794"/>
</dbReference>
<evidence type="ECO:0000313" key="3">
    <source>
        <dbReference type="Proteomes" id="UP000324974"/>
    </source>
</evidence>
<reference evidence="3" key="1">
    <citation type="submission" date="2019-08" db="EMBL/GenBank/DDBJ databases">
        <title>Limnoglobus roseus gen. nov., sp. nov., a novel freshwater planctomycete with a giant genome from the family Gemmataceae.</title>
        <authorList>
            <person name="Kulichevskaya I.S."/>
            <person name="Naumoff D.G."/>
            <person name="Miroshnikov K."/>
            <person name="Ivanova A."/>
            <person name="Philippov D.A."/>
            <person name="Hakobyan A."/>
            <person name="Rijpstra I.C."/>
            <person name="Sinninghe Damste J.S."/>
            <person name="Liesack W."/>
            <person name="Dedysh S.N."/>
        </authorList>
    </citation>
    <scope>NUCLEOTIDE SEQUENCE [LARGE SCALE GENOMIC DNA]</scope>
    <source>
        <strain evidence="3">PX52</strain>
    </source>
</reference>
<evidence type="ECO:0000313" key="2">
    <source>
        <dbReference type="EMBL" id="QEL17465.1"/>
    </source>
</evidence>
<keyword evidence="3" id="KW-1185">Reference proteome</keyword>
<evidence type="ECO:0000259" key="1">
    <source>
        <dbReference type="Pfam" id="PF20594"/>
    </source>
</evidence>
<dbReference type="KEGG" id="lrs:PX52LOC_04454"/>
<gene>
    <name evidence="2" type="ORF">PX52LOC_04454</name>
</gene>
<dbReference type="EMBL" id="CP042425">
    <property type="protein sequence ID" value="QEL17465.1"/>
    <property type="molecule type" value="Genomic_DNA"/>
</dbReference>
<dbReference type="Pfam" id="PF20594">
    <property type="entry name" value="DUF6794"/>
    <property type="match status" value="1"/>
</dbReference>
<protein>
    <recommendedName>
        <fullName evidence="1">DUF6794 domain-containing protein</fullName>
    </recommendedName>
</protein>